<organism evidence="1 2">
    <name type="scientific">Yersinia phage vB_Yru_GN1</name>
    <dbReference type="NCBI Taxonomy" id="3074381"/>
    <lineage>
        <taxon>Viruses</taxon>
        <taxon>Duplodnaviria</taxon>
        <taxon>Heunggongvirae</taxon>
        <taxon>Uroviricota</taxon>
        <taxon>Caudoviricetes</taxon>
        <taxon>Caudoviricetes incertae sedis</taxon>
        <taxon>Sepahanvirus</taxon>
        <taxon>Sepahanvirus vB-Yru-GN1</taxon>
    </lineage>
</organism>
<sequence>MQNIMKDEFLKKNPNPFNELISLNMNAEVFMKLKPEVVDQVNDAIRKEGDILIQNYPHLKDKINTESIFWKIDENGYVKVLLHEAFHRLGPYSITGSDLFEDSAEIIFPNNGLVKFNYDKDQRIINFCHNDVAVSSTDGSILGSNPRNHEFYSKVINESINVIFNSRGGKLNRSVENNHEPLYFTRFDNLKINGEYEFINGGEFECIGYINNGQMKAHYKYHSLEFLVDDIIKMDDIGLMKFNNKYDRLVFALARIYSMASYQFMIGGIDRLSHHANPGEFISIYSYHPETEVLRIVLNDRATAKLKGALNGKSANLS</sequence>
<reference evidence="1 2" key="1">
    <citation type="submission" date="2023-09" db="EMBL/GenBank/DDBJ databases">
        <title>Analysis of phage genome (vB_Yru_GN1) of the bacterium (Yersinia ruckeri).</title>
        <authorList>
            <person name="Ganjoor M.S."/>
            <person name="Bouzari M."/>
            <person name="Soleimani-Delfan A."/>
        </authorList>
    </citation>
    <scope>NUCLEOTIDE SEQUENCE [LARGE SCALE GENOMIC DNA]</scope>
    <source>
        <strain evidence="2">vB_Yru_GN1</strain>
    </source>
</reference>
<accession>A0AA86J474</accession>
<evidence type="ECO:0000313" key="2">
    <source>
        <dbReference type="Proteomes" id="UP001304813"/>
    </source>
</evidence>
<dbReference type="EMBL" id="LC779065">
    <property type="protein sequence ID" value="BES79848.1"/>
    <property type="molecule type" value="Genomic_DNA"/>
</dbReference>
<name>A0AA86J474_9CAUD</name>
<evidence type="ECO:0000313" key="1">
    <source>
        <dbReference type="EMBL" id="BES79848.1"/>
    </source>
</evidence>
<proteinExistence type="predicted"/>
<protein>
    <submittedName>
        <fullName evidence="1">Uncharacterized protein</fullName>
    </submittedName>
</protein>
<dbReference type="Proteomes" id="UP001304813">
    <property type="component" value="Segment"/>
</dbReference>
<keyword evidence="2" id="KW-1185">Reference proteome</keyword>